<keyword evidence="1" id="KW-0677">Repeat</keyword>
<evidence type="ECO:0000256" key="1">
    <source>
        <dbReference type="ARBA" id="ARBA00022737"/>
    </source>
</evidence>
<dbReference type="PANTHER" id="PTHR10039">
    <property type="entry name" value="AMELOGENIN"/>
    <property type="match status" value="1"/>
</dbReference>
<gene>
    <name evidence="3" type="ORF">N7460_006626</name>
</gene>
<dbReference type="SUPFAM" id="SSF52540">
    <property type="entry name" value="P-loop containing nucleoside triphosphate hydrolases"/>
    <property type="match status" value="1"/>
</dbReference>
<dbReference type="InterPro" id="IPR027417">
    <property type="entry name" value="P-loop_NTPase"/>
</dbReference>
<keyword evidence="4" id="KW-1185">Reference proteome</keyword>
<sequence>MDSTSRLKVLNWLSPIDHENQQSDAFSQCQSGTGKWFLESEEFKRLLREPKEALLCQGIPGAGKTVMASIVINHLQGEFPQRDIGIAYVFCSFRQHNEQTLEDLLSGFLKQLAQQQPEVPGCITTAYGQFIARGILPSVEKLIELLISVINSYGKVFMVLDALDEINASDGTTRSLIATLFEIQKEAPISFLATSRHAAIANILSVFRSNESQFLDIRASDEDVRTYIDGQLDTLRAVPSKDSKMRESIKDTIVKSVDGI</sequence>
<evidence type="ECO:0000313" key="3">
    <source>
        <dbReference type="EMBL" id="KAJ6041236.1"/>
    </source>
</evidence>
<evidence type="ECO:0000259" key="2">
    <source>
        <dbReference type="Pfam" id="PF24883"/>
    </source>
</evidence>
<organism evidence="3 4">
    <name type="scientific">Penicillium canescens</name>
    <dbReference type="NCBI Taxonomy" id="5083"/>
    <lineage>
        <taxon>Eukaryota</taxon>
        <taxon>Fungi</taxon>
        <taxon>Dikarya</taxon>
        <taxon>Ascomycota</taxon>
        <taxon>Pezizomycotina</taxon>
        <taxon>Eurotiomycetes</taxon>
        <taxon>Eurotiomycetidae</taxon>
        <taxon>Eurotiales</taxon>
        <taxon>Aspergillaceae</taxon>
        <taxon>Penicillium</taxon>
    </lineage>
</organism>
<dbReference type="Pfam" id="PF24883">
    <property type="entry name" value="NPHP3_N"/>
    <property type="match status" value="1"/>
</dbReference>
<comment type="caution">
    <text evidence="3">The sequence shown here is derived from an EMBL/GenBank/DDBJ whole genome shotgun (WGS) entry which is preliminary data.</text>
</comment>
<name>A0AAD6N891_PENCN</name>
<dbReference type="EMBL" id="JAQJZL010000005">
    <property type="protein sequence ID" value="KAJ6041236.1"/>
    <property type="molecule type" value="Genomic_DNA"/>
</dbReference>
<dbReference type="AlphaFoldDB" id="A0AAD6N891"/>
<reference evidence="3" key="2">
    <citation type="submission" date="2023-01" db="EMBL/GenBank/DDBJ databases">
        <authorList>
            <person name="Petersen C."/>
        </authorList>
    </citation>
    <scope>NUCLEOTIDE SEQUENCE</scope>
    <source>
        <strain evidence="3">IBT 15450</strain>
    </source>
</reference>
<accession>A0AAD6N891</accession>
<evidence type="ECO:0000313" key="4">
    <source>
        <dbReference type="Proteomes" id="UP001219568"/>
    </source>
</evidence>
<reference evidence="3" key="1">
    <citation type="journal article" date="2023" name="IMA Fungus">
        <title>Comparative genomic study of the Penicillium genus elucidates a diverse pangenome and 15 lateral gene transfer events.</title>
        <authorList>
            <person name="Petersen C."/>
            <person name="Sorensen T."/>
            <person name="Nielsen M.R."/>
            <person name="Sondergaard T.E."/>
            <person name="Sorensen J.L."/>
            <person name="Fitzpatrick D.A."/>
            <person name="Frisvad J.C."/>
            <person name="Nielsen K.L."/>
        </authorList>
    </citation>
    <scope>NUCLEOTIDE SEQUENCE</scope>
    <source>
        <strain evidence="3">IBT 15450</strain>
    </source>
</reference>
<protein>
    <recommendedName>
        <fullName evidence="2">Nephrocystin 3-like N-terminal domain-containing protein</fullName>
    </recommendedName>
</protein>
<dbReference type="PANTHER" id="PTHR10039:SF15">
    <property type="entry name" value="NACHT DOMAIN-CONTAINING PROTEIN"/>
    <property type="match status" value="1"/>
</dbReference>
<proteinExistence type="predicted"/>
<feature type="domain" description="Nephrocystin 3-like N-terminal" evidence="2">
    <location>
        <begin position="32"/>
        <end position="196"/>
    </location>
</feature>
<dbReference type="Gene3D" id="3.40.50.300">
    <property type="entry name" value="P-loop containing nucleotide triphosphate hydrolases"/>
    <property type="match status" value="1"/>
</dbReference>
<dbReference type="InterPro" id="IPR056884">
    <property type="entry name" value="NPHP3-like_N"/>
</dbReference>
<dbReference type="Proteomes" id="UP001219568">
    <property type="component" value="Unassembled WGS sequence"/>
</dbReference>